<gene>
    <name evidence="2" type="ORF">TRFO_29982</name>
</gene>
<evidence type="ECO:0000256" key="1">
    <source>
        <dbReference type="SAM" id="Phobius"/>
    </source>
</evidence>
<name>A0A1J4JVQ4_9EUKA</name>
<keyword evidence="1" id="KW-0472">Membrane</keyword>
<comment type="caution">
    <text evidence="2">The sequence shown here is derived from an EMBL/GenBank/DDBJ whole genome shotgun (WGS) entry which is preliminary data.</text>
</comment>
<evidence type="ECO:0000313" key="2">
    <source>
        <dbReference type="EMBL" id="OHT02786.1"/>
    </source>
</evidence>
<proteinExistence type="predicted"/>
<dbReference type="GeneID" id="94841793"/>
<keyword evidence="1" id="KW-0812">Transmembrane</keyword>
<dbReference type="RefSeq" id="XP_068355922.1">
    <property type="nucleotide sequence ID" value="XM_068507089.1"/>
</dbReference>
<feature type="transmembrane region" description="Helical" evidence="1">
    <location>
        <begin position="20"/>
        <end position="41"/>
    </location>
</feature>
<dbReference type="VEuPathDB" id="TrichDB:TRFO_29982"/>
<keyword evidence="3" id="KW-1185">Reference proteome</keyword>
<evidence type="ECO:0000313" key="3">
    <source>
        <dbReference type="Proteomes" id="UP000179807"/>
    </source>
</evidence>
<dbReference type="OrthoDB" id="10673018at2759"/>
<sequence>MERRAPFTRLWCNRDRRSVCLIWVIPWIFAGFAFFIFVKYFDPESETENIKSLPVRPTISPLPEIEKIFTPNPTITPFINIPSFEWKDVKWHKNPNDFIQYSYEKYSISGNNSNIHQSLSPEVLKRYSMAILNEDPVYTVLENLTFSPTGHYIVGNSFYPENHPFVSDFDPETLKYLSPAVQFFNDEIIALPVFPTMTDVNYMVSFLPLILAIPKNKFSSAKIICTRVFPGMRDMLMNLGFQRENIISMHKDWFKARKATILRFPTIKTIENHENIPKLEENSENVPNQANQKENEINHKENEKSLIDQNFIETLPIWAINDFILTQQKTFNKIPFHNQVSVLPNPGIYFDMFEEYIHSLNFQDDRIKIIELEKNKLSMAEQFYRSKVVLGFQSDALHLIPFMKKNSLAIIVQAKNVYHRYVHLAKELGVKVRVIGVDTFQDINSALTKEIIQLIAEEYPKDE</sequence>
<protein>
    <submittedName>
        <fullName evidence="2">Uncharacterized protein</fullName>
    </submittedName>
</protein>
<dbReference type="EMBL" id="MLAK01000852">
    <property type="protein sequence ID" value="OHT02786.1"/>
    <property type="molecule type" value="Genomic_DNA"/>
</dbReference>
<organism evidence="2 3">
    <name type="scientific">Tritrichomonas foetus</name>
    <dbReference type="NCBI Taxonomy" id="1144522"/>
    <lineage>
        <taxon>Eukaryota</taxon>
        <taxon>Metamonada</taxon>
        <taxon>Parabasalia</taxon>
        <taxon>Tritrichomonadida</taxon>
        <taxon>Tritrichomonadidae</taxon>
        <taxon>Tritrichomonas</taxon>
    </lineage>
</organism>
<reference evidence="2" key="1">
    <citation type="submission" date="2016-10" db="EMBL/GenBank/DDBJ databases">
        <authorList>
            <person name="Benchimol M."/>
            <person name="Almeida L.G."/>
            <person name="Vasconcelos A.T."/>
            <person name="Perreira-Neves A."/>
            <person name="Rosa I.A."/>
            <person name="Tasca T."/>
            <person name="Bogo M.R."/>
            <person name="de Souza W."/>
        </authorList>
    </citation>
    <scope>NUCLEOTIDE SEQUENCE [LARGE SCALE GENOMIC DNA]</scope>
    <source>
        <strain evidence="2">K</strain>
    </source>
</reference>
<accession>A0A1J4JVQ4</accession>
<keyword evidence="1" id="KW-1133">Transmembrane helix</keyword>
<dbReference type="AlphaFoldDB" id="A0A1J4JVQ4"/>
<dbReference type="Proteomes" id="UP000179807">
    <property type="component" value="Unassembled WGS sequence"/>
</dbReference>